<dbReference type="SUPFAM" id="SSF52540">
    <property type="entry name" value="P-loop containing nucleoside triphosphate hydrolases"/>
    <property type="match status" value="1"/>
</dbReference>
<dbReference type="PANTHER" id="PTHR42855">
    <property type="entry name" value="ABC TRANSPORTER ATP-BINDING SUBUNIT"/>
    <property type="match status" value="1"/>
</dbReference>
<dbReference type="Gene3D" id="3.40.50.300">
    <property type="entry name" value="P-loop containing nucleotide triphosphate hydrolases"/>
    <property type="match status" value="1"/>
</dbReference>
<comment type="caution">
    <text evidence="4">The sequence shown here is derived from an EMBL/GenBank/DDBJ whole genome shotgun (WGS) entry which is preliminary data.</text>
</comment>
<dbReference type="InterPro" id="IPR017871">
    <property type="entry name" value="ABC_transporter-like_CS"/>
</dbReference>
<proteinExistence type="predicted"/>
<dbReference type="GO" id="GO:0016887">
    <property type="term" value="F:ATP hydrolysis activity"/>
    <property type="evidence" value="ECO:0007669"/>
    <property type="project" value="InterPro"/>
</dbReference>
<feature type="domain" description="ABC transporter" evidence="3">
    <location>
        <begin position="2"/>
        <end position="215"/>
    </location>
</feature>
<dbReference type="GO" id="GO:0005524">
    <property type="term" value="F:ATP binding"/>
    <property type="evidence" value="ECO:0007669"/>
    <property type="project" value="UniProtKB-KW"/>
</dbReference>
<evidence type="ECO:0000256" key="1">
    <source>
        <dbReference type="ARBA" id="ARBA00022741"/>
    </source>
</evidence>
<sequence>MIKATNISFSYGEKPILEAASFLVGNNQKVGLVGPNGAGKSTLFNIIAGREAPEAGNIDVLGIVELVPQEVKRDPILENSQSIRSYIDCASQKQDYELRKILDGLEAVDLKLDDKPFNLSGGQKTKLAIARALLLEPDILLLDEPTNFLDSAGKKWVMNFLANYPKTVIIISHDLALLNHVIDKILCFNMHTHAIDEYTGNYQNYLKLKKQNDELLKRRIINEQKH</sequence>
<dbReference type="InterPro" id="IPR027417">
    <property type="entry name" value="P-loop_NTPase"/>
</dbReference>
<dbReference type="InterPro" id="IPR051309">
    <property type="entry name" value="ABCF_ATPase"/>
</dbReference>
<dbReference type="AlphaFoldDB" id="A0A2H0B7Q5"/>
<gene>
    <name evidence="4" type="ORF">COX08_03600</name>
</gene>
<dbReference type="InterPro" id="IPR003439">
    <property type="entry name" value="ABC_transporter-like_ATP-bd"/>
</dbReference>
<organism evidence="4 5">
    <name type="scientific">Candidatus Beckwithbacteria bacterium CG23_combo_of_CG06-09_8_20_14_all_34_8</name>
    <dbReference type="NCBI Taxonomy" id="1974497"/>
    <lineage>
        <taxon>Bacteria</taxon>
        <taxon>Candidatus Beckwithiibacteriota</taxon>
    </lineage>
</organism>
<dbReference type="SMART" id="SM00382">
    <property type="entry name" value="AAA"/>
    <property type="match status" value="1"/>
</dbReference>
<evidence type="ECO:0000256" key="2">
    <source>
        <dbReference type="ARBA" id="ARBA00022840"/>
    </source>
</evidence>
<dbReference type="Pfam" id="PF00005">
    <property type="entry name" value="ABC_tran"/>
    <property type="match status" value="1"/>
</dbReference>
<dbReference type="Proteomes" id="UP000229459">
    <property type="component" value="Unassembled WGS sequence"/>
</dbReference>
<dbReference type="InterPro" id="IPR003593">
    <property type="entry name" value="AAA+_ATPase"/>
</dbReference>
<dbReference type="PROSITE" id="PS00211">
    <property type="entry name" value="ABC_TRANSPORTER_1"/>
    <property type="match status" value="1"/>
</dbReference>
<reference evidence="4 5" key="1">
    <citation type="submission" date="2017-09" db="EMBL/GenBank/DDBJ databases">
        <title>Depth-based differentiation of microbial function through sediment-hosted aquifers and enrichment of novel symbionts in the deep terrestrial subsurface.</title>
        <authorList>
            <person name="Probst A.J."/>
            <person name="Ladd B."/>
            <person name="Jarett J.K."/>
            <person name="Geller-Mcgrath D.E."/>
            <person name="Sieber C.M."/>
            <person name="Emerson J.B."/>
            <person name="Anantharaman K."/>
            <person name="Thomas B.C."/>
            <person name="Malmstrom R."/>
            <person name="Stieglmeier M."/>
            <person name="Klingl A."/>
            <person name="Woyke T."/>
            <person name="Ryan C.M."/>
            <person name="Banfield J.F."/>
        </authorList>
    </citation>
    <scope>NUCLEOTIDE SEQUENCE [LARGE SCALE GENOMIC DNA]</scope>
    <source>
        <strain evidence="4">CG23_combo_of_CG06-09_8_20_14_all_34_8</strain>
    </source>
</reference>
<evidence type="ECO:0000313" key="5">
    <source>
        <dbReference type="Proteomes" id="UP000229459"/>
    </source>
</evidence>
<feature type="non-terminal residue" evidence="4">
    <location>
        <position position="226"/>
    </location>
</feature>
<keyword evidence="1" id="KW-0547">Nucleotide-binding</keyword>
<dbReference type="PROSITE" id="PS50893">
    <property type="entry name" value="ABC_TRANSPORTER_2"/>
    <property type="match status" value="1"/>
</dbReference>
<dbReference type="CDD" id="cd03221">
    <property type="entry name" value="ABCF_EF-3"/>
    <property type="match status" value="1"/>
</dbReference>
<protein>
    <recommendedName>
        <fullName evidence="3">ABC transporter domain-containing protein</fullName>
    </recommendedName>
</protein>
<dbReference type="PANTHER" id="PTHR42855:SF2">
    <property type="entry name" value="DRUG RESISTANCE ABC TRANSPORTER,ATP-BINDING PROTEIN"/>
    <property type="match status" value="1"/>
</dbReference>
<dbReference type="EMBL" id="PCSR01000087">
    <property type="protein sequence ID" value="PIP52958.1"/>
    <property type="molecule type" value="Genomic_DNA"/>
</dbReference>
<name>A0A2H0B7Q5_9BACT</name>
<evidence type="ECO:0000259" key="3">
    <source>
        <dbReference type="PROSITE" id="PS50893"/>
    </source>
</evidence>
<keyword evidence="2" id="KW-0067">ATP-binding</keyword>
<accession>A0A2H0B7Q5</accession>
<evidence type="ECO:0000313" key="4">
    <source>
        <dbReference type="EMBL" id="PIP52958.1"/>
    </source>
</evidence>